<reference evidence="2 3" key="1">
    <citation type="submission" date="2023-04" db="EMBL/GenBank/DDBJ databases">
        <title>Genome Sequence of Selenomonas sputigena ATCC 33150.</title>
        <authorList>
            <person name="Miller D.P."/>
            <person name="Anvari S."/>
            <person name="Polson S.W."/>
            <person name="Macdonald M."/>
            <person name="Mcdowell J.V."/>
        </authorList>
    </citation>
    <scope>NUCLEOTIDE SEQUENCE [LARGE SCALE GENOMIC DNA]</scope>
    <source>
        <strain evidence="2 3">ATCC 33150</strain>
    </source>
</reference>
<dbReference type="Proteomes" id="UP001559623">
    <property type="component" value="Unassembled WGS sequence"/>
</dbReference>
<dbReference type="CDD" id="cd00757">
    <property type="entry name" value="ThiF_MoeB_HesA_family"/>
    <property type="match status" value="1"/>
</dbReference>
<dbReference type="InterPro" id="IPR035985">
    <property type="entry name" value="Ubiquitin-activating_enz"/>
</dbReference>
<dbReference type="EMBL" id="JARVLH010000001">
    <property type="protein sequence ID" value="MEX5284088.1"/>
    <property type="molecule type" value="Genomic_DNA"/>
</dbReference>
<proteinExistence type="predicted"/>
<evidence type="ECO:0000313" key="3">
    <source>
        <dbReference type="Proteomes" id="UP001559623"/>
    </source>
</evidence>
<protein>
    <submittedName>
        <fullName evidence="2">HesA/MoeB/ThiF family protein</fullName>
    </submittedName>
</protein>
<organism evidence="2 3">
    <name type="scientific">Selenomonas sputigena</name>
    <dbReference type="NCBI Taxonomy" id="69823"/>
    <lineage>
        <taxon>Bacteria</taxon>
        <taxon>Bacillati</taxon>
        <taxon>Bacillota</taxon>
        <taxon>Negativicutes</taxon>
        <taxon>Selenomonadales</taxon>
        <taxon>Selenomonadaceae</taxon>
        <taxon>Selenomonas</taxon>
    </lineage>
</organism>
<comment type="caution">
    <text evidence="2">The sequence shown here is derived from an EMBL/GenBank/DDBJ whole genome shotgun (WGS) entry which is preliminary data.</text>
</comment>
<keyword evidence="3" id="KW-1185">Reference proteome</keyword>
<dbReference type="InterPro" id="IPR045886">
    <property type="entry name" value="ThiF/MoeB/HesA"/>
</dbReference>
<dbReference type="SUPFAM" id="SSF69572">
    <property type="entry name" value="Activating enzymes of the ubiquitin-like proteins"/>
    <property type="match status" value="1"/>
</dbReference>
<name>A0ABV3X1M1_9FIRM</name>
<dbReference type="Gene3D" id="3.40.50.720">
    <property type="entry name" value="NAD(P)-binding Rossmann-like Domain"/>
    <property type="match status" value="1"/>
</dbReference>
<feature type="domain" description="THIF-type NAD/FAD binding fold" evidence="1">
    <location>
        <begin position="19"/>
        <end position="256"/>
    </location>
</feature>
<dbReference type="RefSeq" id="WP_368845825.1">
    <property type="nucleotide sequence ID" value="NZ_CP194411.1"/>
</dbReference>
<accession>A0ABV3X1M1</accession>
<evidence type="ECO:0000313" key="2">
    <source>
        <dbReference type="EMBL" id="MEX5284088.1"/>
    </source>
</evidence>
<dbReference type="Pfam" id="PF00899">
    <property type="entry name" value="ThiF"/>
    <property type="match status" value="1"/>
</dbReference>
<dbReference type="PANTHER" id="PTHR10953:SF102">
    <property type="entry name" value="ADENYLYLTRANSFERASE AND SULFURTRANSFERASE MOCS3"/>
    <property type="match status" value="1"/>
</dbReference>
<gene>
    <name evidence="2" type="ORF">QCO44_00295</name>
</gene>
<dbReference type="InterPro" id="IPR000594">
    <property type="entry name" value="ThiF_NAD_FAD-bd"/>
</dbReference>
<evidence type="ECO:0000259" key="1">
    <source>
        <dbReference type="Pfam" id="PF00899"/>
    </source>
</evidence>
<sequence>MTAEKNDVHALKEKERQRYSRQMLLPGVGEAGQQKLFAAKVLIVGAGGLGSPAAMYLAAAGIGELGIVDDDAVDLSNLQRQIIHQTADIGKKKADSAKETLTALNPDAKIIVYRERIARENIADIIRDRDYDFILDCTDNFPAKFLINDACVFLRKPFSHAGVVGFVGQTMTVLPGEGPCYRCVFEEAPSDGAVPTSREVGILGAVSGILGVLQATEAIKYSLGLGKLLVGTLLTYDALSVQFRRISLPQSNKSCTACGENRAFMI</sequence>
<dbReference type="PANTHER" id="PTHR10953">
    <property type="entry name" value="UBIQUITIN-ACTIVATING ENZYME E1"/>
    <property type="match status" value="1"/>
</dbReference>